<name>A0A9P6ZLU9_9AGAM</name>
<sequence>MDDISDMTHATQAFSCVLLANVHHRAFLQTRTAYLECDKGRVGSLASNAGVRVRKRALFATLLAPRAKHWAPLNSGNALLKNERPSPFVCASSTTRVPVKLSDFQMSPLDIVTHDLNIALCQDAISIDIPDPLDSSRRNGIAQTICTLGRRLPSRITIFSHSISLNQKRHMNQRAELPECRSRFSEGIVTTPS</sequence>
<reference evidence="1" key="1">
    <citation type="journal article" date="2020" name="New Phytol.">
        <title>Comparative genomics reveals dynamic genome evolution in host specialist ectomycorrhizal fungi.</title>
        <authorList>
            <person name="Lofgren L.A."/>
            <person name="Nguyen N.H."/>
            <person name="Vilgalys R."/>
            <person name="Ruytinx J."/>
            <person name="Liao H.L."/>
            <person name="Branco S."/>
            <person name="Kuo A."/>
            <person name="LaButti K."/>
            <person name="Lipzen A."/>
            <person name="Andreopoulos W."/>
            <person name="Pangilinan J."/>
            <person name="Riley R."/>
            <person name="Hundley H."/>
            <person name="Na H."/>
            <person name="Barry K."/>
            <person name="Grigoriev I.V."/>
            <person name="Stajich J.E."/>
            <person name="Kennedy P.G."/>
        </authorList>
    </citation>
    <scope>NUCLEOTIDE SEQUENCE</scope>
    <source>
        <strain evidence="1">DOB743</strain>
    </source>
</reference>
<proteinExistence type="predicted"/>
<accession>A0A9P6ZLU9</accession>
<evidence type="ECO:0000313" key="2">
    <source>
        <dbReference type="Proteomes" id="UP000714275"/>
    </source>
</evidence>
<protein>
    <submittedName>
        <fullName evidence="1">Uncharacterized protein</fullName>
    </submittedName>
</protein>
<keyword evidence="2" id="KW-1185">Reference proteome</keyword>
<comment type="caution">
    <text evidence="1">The sequence shown here is derived from an EMBL/GenBank/DDBJ whole genome shotgun (WGS) entry which is preliminary data.</text>
</comment>
<dbReference type="Proteomes" id="UP000714275">
    <property type="component" value="Unassembled WGS sequence"/>
</dbReference>
<organism evidence="1 2">
    <name type="scientific">Suillus placidus</name>
    <dbReference type="NCBI Taxonomy" id="48579"/>
    <lineage>
        <taxon>Eukaryota</taxon>
        <taxon>Fungi</taxon>
        <taxon>Dikarya</taxon>
        <taxon>Basidiomycota</taxon>
        <taxon>Agaricomycotina</taxon>
        <taxon>Agaricomycetes</taxon>
        <taxon>Agaricomycetidae</taxon>
        <taxon>Boletales</taxon>
        <taxon>Suillineae</taxon>
        <taxon>Suillaceae</taxon>
        <taxon>Suillus</taxon>
    </lineage>
</organism>
<dbReference type="EMBL" id="JABBWD010000058">
    <property type="protein sequence ID" value="KAG1771620.1"/>
    <property type="molecule type" value="Genomic_DNA"/>
</dbReference>
<dbReference type="AlphaFoldDB" id="A0A9P6ZLU9"/>
<gene>
    <name evidence="1" type="ORF">EV702DRAFT_1048969</name>
</gene>
<evidence type="ECO:0000313" key="1">
    <source>
        <dbReference type="EMBL" id="KAG1771620.1"/>
    </source>
</evidence>